<dbReference type="AlphaFoldDB" id="A0A2P6VP00"/>
<dbReference type="EC" id="3.4.19.12" evidence="2"/>
<keyword evidence="3" id="KW-0645">Protease</keyword>
<organism evidence="9 10">
    <name type="scientific">Micractinium conductrix</name>
    <dbReference type="NCBI Taxonomy" id="554055"/>
    <lineage>
        <taxon>Eukaryota</taxon>
        <taxon>Viridiplantae</taxon>
        <taxon>Chlorophyta</taxon>
        <taxon>core chlorophytes</taxon>
        <taxon>Trebouxiophyceae</taxon>
        <taxon>Chlorellales</taxon>
        <taxon>Chlorellaceae</taxon>
        <taxon>Chlorella clade</taxon>
        <taxon>Micractinium</taxon>
    </lineage>
</organism>
<feature type="region of interest" description="Disordered" evidence="7">
    <location>
        <begin position="127"/>
        <end position="180"/>
    </location>
</feature>
<evidence type="ECO:0000256" key="7">
    <source>
        <dbReference type="SAM" id="MobiDB-lite"/>
    </source>
</evidence>
<comment type="caution">
    <text evidence="9">The sequence shown here is derived from an EMBL/GenBank/DDBJ whole genome shotgun (WGS) entry which is preliminary data.</text>
</comment>
<evidence type="ECO:0000259" key="8">
    <source>
        <dbReference type="PROSITE" id="PS50802"/>
    </source>
</evidence>
<dbReference type="PROSITE" id="PS50802">
    <property type="entry name" value="OTU"/>
    <property type="match status" value="1"/>
</dbReference>
<dbReference type="GO" id="GO:0006508">
    <property type="term" value="P:proteolysis"/>
    <property type="evidence" value="ECO:0007669"/>
    <property type="project" value="UniProtKB-KW"/>
</dbReference>
<reference evidence="9 10" key="1">
    <citation type="journal article" date="2018" name="Plant J.">
        <title>Genome sequences of Chlorella sorokiniana UTEX 1602 and Micractinium conductrix SAG 241.80: implications to maltose excretion by a green alga.</title>
        <authorList>
            <person name="Arriola M.B."/>
            <person name="Velmurugan N."/>
            <person name="Zhang Y."/>
            <person name="Plunkett M.H."/>
            <person name="Hondzo H."/>
            <person name="Barney B.M."/>
        </authorList>
    </citation>
    <scope>NUCLEOTIDE SEQUENCE [LARGE SCALE GENOMIC DNA]</scope>
    <source>
        <strain evidence="9 10">SAG 241.80</strain>
    </source>
</reference>
<gene>
    <name evidence="9" type="ORF">C2E20_1446</name>
</gene>
<dbReference type="Gene3D" id="3.30.200.60">
    <property type="entry name" value="Peptidase C65 Otubain, subdomain 1"/>
    <property type="match status" value="1"/>
</dbReference>
<protein>
    <recommendedName>
        <fullName evidence="2">ubiquitinyl hydrolase 1</fullName>
        <ecNumber evidence="2">3.4.19.12</ecNumber>
    </recommendedName>
</protein>
<comment type="catalytic activity">
    <reaction evidence="1">
        <text>Thiol-dependent hydrolysis of ester, thioester, amide, peptide and isopeptide bonds formed by the C-terminal Gly of ubiquitin (a 76-residue protein attached to proteins as an intracellular targeting signal).</text>
        <dbReference type="EC" id="3.4.19.12"/>
    </reaction>
</comment>
<dbReference type="STRING" id="554055.A0A2P6VP00"/>
<dbReference type="GO" id="GO:0005634">
    <property type="term" value="C:nucleus"/>
    <property type="evidence" value="ECO:0007669"/>
    <property type="project" value="TreeGrafter"/>
</dbReference>
<accession>A0A2P6VP00</accession>
<feature type="domain" description="OTU" evidence="8">
    <location>
        <begin position="350"/>
        <end position="567"/>
    </location>
</feature>
<dbReference type="InterPro" id="IPR042468">
    <property type="entry name" value="Peptidase_C65_otubain_sub1"/>
</dbReference>
<evidence type="ECO:0000256" key="2">
    <source>
        <dbReference type="ARBA" id="ARBA00012759"/>
    </source>
</evidence>
<dbReference type="Pfam" id="PF10275">
    <property type="entry name" value="Peptidase_C65"/>
    <property type="match status" value="1"/>
</dbReference>
<keyword evidence="4" id="KW-0833">Ubl conjugation pathway</keyword>
<dbReference type="GO" id="GO:0043130">
    <property type="term" value="F:ubiquitin binding"/>
    <property type="evidence" value="ECO:0007669"/>
    <property type="project" value="TreeGrafter"/>
</dbReference>
<name>A0A2P6VP00_9CHLO</name>
<keyword evidence="5" id="KW-0378">Hydrolase</keyword>
<evidence type="ECO:0000256" key="3">
    <source>
        <dbReference type="ARBA" id="ARBA00022670"/>
    </source>
</evidence>
<dbReference type="OrthoDB" id="18915at2759"/>
<feature type="compositionally biased region" description="Polar residues" evidence="7">
    <location>
        <begin position="129"/>
        <end position="139"/>
    </location>
</feature>
<dbReference type="SUPFAM" id="SSF54001">
    <property type="entry name" value="Cysteine proteinases"/>
    <property type="match status" value="1"/>
</dbReference>
<feature type="region of interest" description="Disordered" evidence="7">
    <location>
        <begin position="270"/>
        <end position="294"/>
    </location>
</feature>
<evidence type="ECO:0000256" key="6">
    <source>
        <dbReference type="ARBA" id="ARBA00022807"/>
    </source>
</evidence>
<dbReference type="InterPro" id="IPR003323">
    <property type="entry name" value="OTU_dom"/>
</dbReference>
<keyword evidence="10" id="KW-1185">Reference proteome</keyword>
<evidence type="ECO:0000313" key="9">
    <source>
        <dbReference type="EMBL" id="PSC75800.1"/>
    </source>
</evidence>
<dbReference type="GO" id="GO:0004843">
    <property type="term" value="F:cysteine-type deubiquitinase activity"/>
    <property type="evidence" value="ECO:0007669"/>
    <property type="project" value="UniProtKB-EC"/>
</dbReference>
<dbReference type="InterPro" id="IPR038765">
    <property type="entry name" value="Papain-like_cys_pep_sf"/>
</dbReference>
<dbReference type="GO" id="GO:0071108">
    <property type="term" value="P:protein K48-linked deubiquitination"/>
    <property type="evidence" value="ECO:0007669"/>
    <property type="project" value="TreeGrafter"/>
</dbReference>
<evidence type="ECO:0000313" key="10">
    <source>
        <dbReference type="Proteomes" id="UP000239649"/>
    </source>
</evidence>
<dbReference type="InterPro" id="IPR042467">
    <property type="entry name" value="Peptidase_C65_otubain_sub2"/>
</dbReference>
<dbReference type="Gene3D" id="1.20.1300.20">
    <property type="entry name" value="Peptidase C65 Otubain, subdomain 2"/>
    <property type="match status" value="1"/>
</dbReference>
<dbReference type="Proteomes" id="UP000239649">
    <property type="component" value="Unassembled WGS sequence"/>
</dbReference>
<dbReference type="EMBL" id="LHPF02000002">
    <property type="protein sequence ID" value="PSC75800.1"/>
    <property type="molecule type" value="Genomic_DNA"/>
</dbReference>
<dbReference type="PANTHER" id="PTHR12931">
    <property type="entry name" value="UBIQUITIN THIOLESTERASE PROTEIN OTUB"/>
    <property type="match status" value="1"/>
</dbReference>
<feature type="region of interest" description="Disordered" evidence="7">
    <location>
        <begin position="1"/>
        <end position="37"/>
    </location>
</feature>
<evidence type="ECO:0000256" key="4">
    <source>
        <dbReference type="ARBA" id="ARBA00022786"/>
    </source>
</evidence>
<dbReference type="PANTHER" id="PTHR12931:SF15">
    <property type="entry name" value="UBIQUITIN THIOESTERASE OTUBAIN-LIKE"/>
    <property type="match status" value="1"/>
</dbReference>
<proteinExistence type="predicted"/>
<keyword evidence="6" id="KW-0788">Thiol protease</keyword>
<evidence type="ECO:0000256" key="5">
    <source>
        <dbReference type="ARBA" id="ARBA00022801"/>
    </source>
</evidence>
<dbReference type="InterPro" id="IPR019400">
    <property type="entry name" value="Peptidase_C65_otubain"/>
</dbReference>
<sequence length="569" mass="59137">MRRSPDPSTDRLGQVLSGSVVLRAPADTEGRADSAPFGQAATVVSAANYRPQSAFSEGVASAGAAPQPVLGEFVGEFVPSAGGEVATHSLAAGYQGETSGLHDGGTAGGSTYGFGETAAGGSRLEVAQQPGTASAQQLGASHHASRAGPEAGGGTHHQAKRKMSEMGEVEGEQQADAGGPAVGMVESEDEQADGGGFNRVPSDVAMVLGDTFEEPAEGGSLAADLLLADSAGMLPDDCDSNMARAIQASLDDAQRQQEAAAAAAGAAAAAAGGGGGTAPGEAVMDSTAGEVPQRPSDADIIAFENRIREEEVKTRPLMGDREPLAALAAEYADGSQIYRQKIEKLGETYGSIRRTRGDGNCFYRSFLFGYLEHLLLSPDGGGERDRAITRLEALKKELTEVGGYDEIVLETPVDMVLQLLRGVGSQVEPLTIEGLEATVRDEEIGPYALWLLRMITSCEVKRRADFFAPFVMGLTDLDVSTFCSKCVDPMGEEADHVQLVALTDALQVPIRVVYLDRSLAPGGGGGGGGGDVQVDKHDFVPEGCPPPGSPRVHLLYRPGHYDLLYPTHG</sequence>
<evidence type="ECO:0000256" key="1">
    <source>
        <dbReference type="ARBA" id="ARBA00000707"/>
    </source>
</evidence>
<dbReference type="CDD" id="cd22765">
    <property type="entry name" value="AtOTU1-like"/>
    <property type="match status" value="1"/>
</dbReference>